<dbReference type="PANTHER" id="PTHR31942:SF52">
    <property type="entry name" value="MLO-LIKE PROTEIN 1"/>
    <property type="match status" value="1"/>
</dbReference>
<reference evidence="10" key="1">
    <citation type="journal article" date="2023" name="GigaByte">
        <title>Genome assembly of the bearded iris, Iris pallida Lam.</title>
        <authorList>
            <person name="Bruccoleri R.E."/>
            <person name="Oakeley E.J."/>
            <person name="Faust A.M.E."/>
            <person name="Altorfer M."/>
            <person name="Dessus-Babus S."/>
            <person name="Burckhardt D."/>
            <person name="Oertli M."/>
            <person name="Naumann U."/>
            <person name="Petersen F."/>
            <person name="Wong J."/>
        </authorList>
    </citation>
    <scope>NUCLEOTIDE SEQUENCE</scope>
    <source>
        <strain evidence="10">GSM-AAB239-AS_SAM_17_03QT</strain>
    </source>
</reference>
<keyword evidence="11" id="KW-1185">Reference proteome</keyword>
<feature type="transmembrane region" description="Helical" evidence="9">
    <location>
        <begin position="6"/>
        <end position="28"/>
    </location>
</feature>
<evidence type="ECO:0000313" key="10">
    <source>
        <dbReference type="EMBL" id="KAJ6793385.1"/>
    </source>
</evidence>
<evidence type="ECO:0000256" key="6">
    <source>
        <dbReference type="ARBA" id="ARBA00023136"/>
    </source>
</evidence>
<feature type="compositionally biased region" description="Basic and acidic residues" evidence="8">
    <location>
        <begin position="52"/>
        <end position="65"/>
    </location>
</feature>
<gene>
    <name evidence="10" type="ORF">M6B38_235870</name>
</gene>
<dbReference type="Proteomes" id="UP001140949">
    <property type="component" value="Unassembled WGS sequence"/>
</dbReference>
<dbReference type="EMBL" id="JANAVB010043017">
    <property type="protein sequence ID" value="KAJ6793385.1"/>
    <property type="molecule type" value="Genomic_DNA"/>
</dbReference>
<keyword evidence="7" id="KW-0568">Pathogenesis-related protein</keyword>
<comment type="subcellular location">
    <subcellularLocation>
        <location evidence="1">Membrane</location>
        <topology evidence="1">Multi-pass membrane protein</topology>
    </subcellularLocation>
</comment>
<accession>A0AAX6DNV8</accession>
<protein>
    <submittedName>
        <fullName evidence="10">MLO-like protein 9 isoform X1</fullName>
    </submittedName>
</protein>
<evidence type="ECO:0000256" key="4">
    <source>
        <dbReference type="ARBA" id="ARBA00022821"/>
    </source>
</evidence>
<organism evidence="10 11">
    <name type="scientific">Iris pallida</name>
    <name type="common">Sweet iris</name>
    <dbReference type="NCBI Taxonomy" id="29817"/>
    <lineage>
        <taxon>Eukaryota</taxon>
        <taxon>Viridiplantae</taxon>
        <taxon>Streptophyta</taxon>
        <taxon>Embryophyta</taxon>
        <taxon>Tracheophyta</taxon>
        <taxon>Spermatophyta</taxon>
        <taxon>Magnoliopsida</taxon>
        <taxon>Liliopsida</taxon>
        <taxon>Asparagales</taxon>
        <taxon>Iridaceae</taxon>
        <taxon>Iridoideae</taxon>
        <taxon>Irideae</taxon>
        <taxon>Iris</taxon>
    </lineage>
</organism>
<dbReference type="PANTHER" id="PTHR31942">
    <property type="entry name" value="MLO-LIKE PROTEIN 1"/>
    <property type="match status" value="1"/>
</dbReference>
<evidence type="ECO:0000256" key="7">
    <source>
        <dbReference type="ARBA" id="ARBA00023265"/>
    </source>
</evidence>
<dbReference type="GO" id="GO:0006952">
    <property type="term" value="P:defense response"/>
    <property type="evidence" value="ECO:0007669"/>
    <property type="project" value="UniProtKB-KW"/>
</dbReference>
<evidence type="ECO:0000313" key="11">
    <source>
        <dbReference type="Proteomes" id="UP001140949"/>
    </source>
</evidence>
<proteinExistence type="inferred from homology"/>
<comment type="caution">
    <text evidence="10">The sequence shown here is derived from an EMBL/GenBank/DDBJ whole genome shotgun (WGS) entry which is preliminary data.</text>
</comment>
<evidence type="ECO:0000256" key="8">
    <source>
        <dbReference type="SAM" id="MobiDB-lite"/>
    </source>
</evidence>
<comment type="similarity">
    <text evidence="2">Belongs to the MLO family.</text>
</comment>
<feature type="compositionally biased region" description="Low complexity" evidence="8">
    <location>
        <begin position="66"/>
        <end position="80"/>
    </location>
</feature>
<evidence type="ECO:0000256" key="5">
    <source>
        <dbReference type="ARBA" id="ARBA00022989"/>
    </source>
</evidence>
<dbReference type="InterPro" id="IPR004326">
    <property type="entry name" value="Mlo"/>
</dbReference>
<evidence type="ECO:0000256" key="9">
    <source>
        <dbReference type="SAM" id="Phobius"/>
    </source>
</evidence>
<keyword evidence="4" id="KW-0611">Plant defense</keyword>
<sequence length="151" mass="17232">MISPQLFVVGLVVQYLCAYVTLPLYALVTQMGSSMKTSFFLRPRHSRLKEVGHKTAKKNLEEEKSISLSRSSTIGSTSVTIEERSPSNTRKRSLQELKYPSRRLDFSPSLSTKLAASSSIWSRRIVQKMKHPSEKQRSLDLYDYRGSFNIL</sequence>
<name>A0AAX6DNV8_IRIPA</name>
<dbReference type="GO" id="GO:0016020">
    <property type="term" value="C:membrane"/>
    <property type="evidence" value="ECO:0007669"/>
    <property type="project" value="UniProtKB-SubCell"/>
</dbReference>
<evidence type="ECO:0000256" key="2">
    <source>
        <dbReference type="ARBA" id="ARBA00006574"/>
    </source>
</evidence>
<keyword evidence="6 9" id="KW-0472">Membrane</keyword>
<reference evidence="10" key="2">
    <citation type="submission" date="2023-04" db="EMBL/GenBank/DDBJ databases">
        <authorList>
            <person name="Bruccoleri R.E."/>
            <person name="Oakeley E.J."/>
            <person name="Faust A.-M."/>
            <person name="Dessus-Babus S."/>
            <person name="Altorfer M."/>
            <person name="Burckhardt D."/>
            <person name="Oertli M."/>
            <person name="Naumann U."/>
            <person name="Petersen F."/>
            <person name="Wong J."/>
        </authorList>
    </citation>
    <scope>NUCLEOTIDE SEQUENCE</scope>
    <source>
        <strain evidence="10">GSM-AAB239-AS_SAM_17_03QT</strain>
        <tissue evidence="10">Leaf</tissue>
    </source>
</reference>
<keyword evidence="3 9" id="KW-0812">Transmembrane</keyword>
<keyword evidence="5 9" id="KW-1133">Transmembrane helix</keyword>
<evidence type="ECO:0000256" key="3">
    <source>
        <dbReference type="ARBA" id="ARBA00022692"/>
    </source>
</evidence>
<dbReference type="Pfam" id="PF03094">
    <property type="entry name" value="Mlo"/>
    <property type="match status" value="1"/>
</dbReference>
<evidence type="ECO:0000256" key="1">
    <source>
        <dbReference type="ARBA" id="ARBA00004141"/>
    </source>
</evidence>
<dbReference type="AlphaFoldDB" id="A0AAX6DNV8"/>
<feature type="region of interest" description="Disordered" evidence="8">
    <location>
        <begin position="52"/>
        <end position="94"/>
    </location>
</feature>